<evidence type="ECO:0000256" key="5">
    <source>
        <dbReference type="ARBA" id="ARBA00022840"/>
    </source>
</evidence>
<dbReference type="Gene3D" id="3.40.50.300">
    <property type="entry name" value="P-loop containing nucleotide triphosphate hydrolases"/>
    <property type="match status" value="1"/>
</dbReference>
<organism evidence="14 15">
    <name type="scientific">Sphingomonas changbaiensis NBRC 104936</name>
    <dbReference type="NCBI Taxonomy" id="1219043"/>
    <lineage>
        <taxon>Bacteria</taxon>
        <taxon>Pseudomonadati</taxon>
        <taxon>Pseudomonadota</taxon>
        <taxon>Alphaproteobacteria</taxon>
        <taxon>Sphingomonadales</taxon>
        <taxon>Sphingomonadaceae</taxon>
        <taxon>Sphingomonas</taxon>
    </lineage>
</organism>
<dbReference type="PRINTS" id="PR00051">
    <property type="entry name" value="DNAA"/>
</dbReference>
<evidence type="ECO:0000256" key="9">
    <source>
        <dbReference type="NCBIfam" id="TIGR00362"/>
    </source>
</evidence>
<dbReference type="GO" id="GO:0005886">
    <property type="term" value="C:plasma membrane"/>
    <property type="evidence" value="ECO:0007669"/>
    <property type="project" value="TreeGrafter"/>
</dbReference>
<evidence type="ECO:0000256" key="1">
    <source>
        <dbReference type="ARBA" id="ARBA00006583"/>
    </source>
</evidence>
<dbReference type="InterPro" id="IPR010921">
    <property type="entry name" value="Trp_repressor/repl_initiator"/>
</dbReference>
<keyword evidence="7 8" id="KW-0238">DNA-binding</keyword>
<dbReference type="InterPro" id="IPR013159">
    <property type="entry name" value="DnaA_C"/>
</dbReference>
<evidence type="ECO:0000259" key="12">
    <source>
        <dbReference type="SMART" id="SM00382"/>
    </source>
</evidence>
<comment type="caution">
    <text evidence="14">The sequence shown here is derived from an EMBL/GenBank/DDBJ whole genome shotgun (WGS) entry which is preliminary data.</text>
</comment>
<keyword evidence="2 8" id="KW-0963">Cytoplasm</keyword>
<comment type="function">
    <text evidence="8 10">Plays an essential role in the initiation and regulation of chromosomal replication. ATP-DnaA binds to the origin of replication (oriC) to initiate formation of the DNA replication initiation complex once per cell cycle. Binds the DnaA box (a 9 base pair repeat at the origin) and separates the double-stranded (ds)DNA. Forms a right-handed helical filament on oriC DNA; dsDNA binds to the exterior of the filament while single-stranded (ss)DNA is stabiized in the filament's interior. The ATP-DnaA-oriC complex binds and stabilizes one strand of the AT-rich DNA unwinding element (DUE), permitting loading of DNA polymerase. After initiation quickly degrades to an ADP-DnaA complex that is not apt for DNA replication. Binds acidic phospholipids.</text>
</comment>
<dbReference type="GO" id="GO:0006275">
    <property type="term" value="P:regulation of DNA replication"/>
    <property type="evidence" value="ECO:0007669"/>
    <property type="project" value="UniProtKB-UniRule"/>
</dbReference>
<evidence type="ECO:0000313" key="14">
    <source>
        <dbReference type="EMBL" id="GAO38550.1"/>
    </source>
</evidence>
<dbReference type="GO" id="GO:0008289">
    <property type="term" value="F:lipid binding"/>
    <property type="evidence" value="ECO:0007669"/>
    <property type="project" value="UniProtKB-KW"/>
</dbReference>
<dbReference type="SUPFAM" id="SSF52540">
    <property type="entry name" value="P-loop containing nucleoside triphosphate hydrolases"/>
    <property type="match status" value="1"/>
</dbReference>
<dbReference type="SMART" id="SM00382">
    <property type="entry name" value="AAA"/>
    <property type="match status" value="1"/>
</dbReference>
<dbReference type="SMART" id="SM00760">
    <property type="entry name" value="Bac_DnaA_C"/>
    <property type="match status" value="1"/>
</dbReference>
<dbReference type="PANTHER" id="PTHR30050:SF2">
    <property type="entry name" value="CHROMOSOMAL REPLICATION INITIATOR PROTEIN DNAA"/>
    <property type="match status" value="1"/>
</dbReference>
<gene>
    <name evidence="8 14" type="primary">dnaA</name>
    <name evidence="14" type="ORF">SCH01S_16_00690</name>
</gene>
<dbReference type="InterPro" id="IPR038454">
    <property type="entry name" value="DnaA_N_sf"/>
</dbReference>
<sequence length="447" mass="49497">MDRGEHVSVAWAGIREGLKRDCGARLFDHWLKPIMLAGMSDKGDVIRLTLPTEFHANWVRAHYADRLLLAWRAAMPMIREVRIEVAPSEIVTRIYTADESETAPATPPAPGFDARQTFDRFVVDDENRVACNAAKALAAGELRFSPLFIHSATGQGKTHLMNAIGAAYRARVPGAAILFMSAERFMVEFVSAMRDKDTLAFKQRLRSADLLMIDDVQFIAGKGSTQEEFLHTLNELTGSGKKVVISADRAPQALDGVETRILSRLASGLVVDIKPATFALRLKIVKAKLAGMADVQMPEAVAELLAARIQTSVRELEGALNRLTAYALLNDRAIDLAFAQEVLGEMLNASTRRITIDEIQRAVSAHYGMRQAEMVSARRARAVARPRQIAMYLAKRLTPRSLPEIGRRFGGRDHTTVIHAVKQIERLRGEDADLDADVRTLIRQLEA</sequence>
<dbReference type="NCBIfam" id="TIGR00362">
    <property type="entry name" value="DnaA"/>
    <property type="match status" value="1"/>
</dbReference>
<keyword evidence="3 8" id="KW-0235">DNA replication</keyword>
<keyword evidence="5 8" id="KW-0067">ATP-binding</keyword>
<comment type="similarity">
    <text evidence="1 8 11">Belongs to the DnaA family.</text>
</comment>
<name>A0A0E9MN47_9SPHN</name>
<dbReference type="Pfam" id="PF08299">
    <property type="entry name" value="Bac_DnaA_C"/>
    <property type="match status" value="1"/>
</dbReference>
<dbReference type="InterPro" id="IPR003593">
    <property type="entry name" value="AAA+_ATPase"/>
</dbReference>
<dbReference type="Proteomes" id="UP000033202">
    <property type="component" value="Unassembled WGS sequence"/>
</dbReference>
<evidence type="ECO:0000256" key="8">
    <source>
        <dbReference type="HAMAP-Rule" id="MF_00377"/>
    </source>
</evidence>
<evidence type="ECO:0000256" key="4">
    <source>
        <dbReference type="ARBA" id="ARBA00022741"/>
    </source>
</evidence>
<feature type="region of interest" description="Domain IV, binds dsDNA" evidence="8">
    <location>
        <begin position="328"/>
        <end position="447"/>
    </location>
</feature>
<feature type="binding site" evidence="8">
    <location>
        <position position="156"/>
    </location>
    <ligand>
        <name>ATP</name>
        <dbReference type="ChEBI" id="CHEBI:30616"/>
    </ligand>
</feature>
<dbReference type="STRING" id="1219043.SCH01S_16_00690"/>
<evidence type="ECO:0000313" key="15">
    <source>
        <dbReference type="Proteomes" id="UP000033202"/>
    </source>
</evidence>
<dbReference type="HAMAP" id="MF_00377">
    <property type="entry name" value="DnaA_bact"/>
    <property type="match status" value="1"/>
</dbReference>
<feature type="region of interest" description="Domain I, interacts with DnaA modulators" evidence="8">
    <location>
        <begin position="1"/>
        <end position="101"/>
    </location>
</feature>
<feature type="binding site" evidence="8">
    <location>
        <position position="157"/>
    </location>
    <ligand>
        <name>ATP</name>
        <dbReference type="ChEBI" id="CHEBI:30616"/>
    </ligand>
</feature>
<dbReference type="InterPro" id="IPR024633">
    <property type="entry name" value="DnaA_N_dom"/>
</dbReference>
<dbReference type="InterPro" id="IPR001957">
    <property type="entry name" value="Chromosome_initiator_DnaA"/>
</dbReference>
<comment type="caution">
    <text evidence="8">Lacks conserved residue(s) required for the propagation of feature annotation.</text>
</comment>
<evidence type="ECO:0000256" key="11">
    <source>
        <dbReference type="RuleBase" id="RU004227"/>
    </source>
</evidence>
<comment type="subcellular location">
    <subcellularLocation>
        <location evidence="8">Cytoplasm</location>
    </subcellularLocation>
</comment>
<keyword evidence="6 8" id="KW-0446">Lipid-binding</keyword>
<dbReference type="PROSITE" id="PS01008">
    <property type="entry name" value="DNAA"/>
    <property type="match status" value="1"/>
</dbReference>
<dbReference type="GO" id="GO:0005524">
    <property type="term" value="F:ATP binding"/>
    <property type="evidence" value="ECO:0007669"/>
    <property type="project" value="UniProtKB-UniRule"/>
</dbReference>
<dbReference type="Pfam" id="PF11638">
    <property type="entry name" value="DnaA_N"/>
    <property type="match status" value="1"/>
</dbReference>
<feature type="domain" description="AAA+ ATPase" evidence="12">
    <location>
        <begin position="143"/>
        <end position="277"/>
    </location>
</feature>
<dbReference type="SUPFAM" id="SSF48295">
    <property type="entry name" value="TrpR-like"/>
    <property type="match status" value="1"/>
</dbReference>
<dbReference type="CDD" id="cd06571">
    <property type="entry name" value="Bac_DnaA_C"/>
    <property type="match status" value="1"/>
</dbReference>
<proteinExistence type="inferred from homology"/>
<feature type="region of interest" description="Domain III, AAA+ region" evidence="8">
    <location>
        <begin position="111"/>
        <end position="327"/>
    </location>
</feature>
<dbReference type="GO" id="GO:0006270">
    <property type="term" value="P:DNA replication initiation"/>
    <property type="evidence" value="ECO:0007669"/>
    <property type="project" value="UniProtKB-UniRule"/>
</dbReference>
<feature type="binding site" evidence="8">
    <location>
        <position position="158"/>
    </location>
    <ligand>
        <name>ATP</name>
        <dbReference type="ChEBI" id="CHEBI:30616"/>
    </ligand>
</feature>
<dbReference type="GO" id="GO:0005737">
    <property type="term" value="C:cytoplasm"/>
    <property type="evidence" value="ECO:0007669"/>
    <property type="project" value="UniProtKB-SubCell"/>
</dbReference>
<dbReference type="InterPro" id="IPR013317">
    <property type="entry name" value="DnaA_dom"/>
</dbReference>
<comment type="domain">
    <text evidence="8">Domain I is involved in oligomerization and binding regulators, domain II is flexibile and of varying length in different bacteria, domain III forms the AAA+ region, while domain IV binds dsDNA.</text>
</comment>
<dbReference type="InterPro" id="IPR027417">
    <property type="entry name" value="P-loop_NTPase"/>
</dbReference>
<dbReference type="Gene3D" id="3.30.300.180">
    <property type="match status" value="1"/>
</dbReference>
<dbReference type="AlphaFoldDB" id="A0A0E9MN47"/>
<dbReference type="Gene3D" id="1.10.1750.10">
    <property type="match status" value="1"/>
</dbReference>
<comment type="subunit">
    <text evidence="8">Oligomerizes as a right-handed, spiral filament on DNA at oriC.</text>
</comment>
<dbReference type="Pfam" id="PF00308">
    <property type="entry name" value="Bac_DnaA"/>
    <property type="match status" value="1"/>
</dbReference>
<dbReference type="RefSeq" id="WP_084689375.1">
    <property type="nucleotide sequence ID" value="NZ_BBWU01000016.1"/>
</dbReference>
<evidence type="ECO:0000256" key="7">
    <source>
        <dbReference type="ARBA" id="ARBA00023125"/>
    </source>
</evidence>
<accession>A0A0E9MN47</accession>
<dbReference type="PANTHER" id="PTHR30050">
    <property type="entry name" value="CHROMOSOMAL REPLICATION INITIATOR PROTEIN DNAA"/>
    <property type="match status" value="1"/>
</dbReference>
<protein>
    <recommendedName>
        <fullName evidence="8 9">Chromosomal replication initiator protein DnaA</fullName>
    </recommendedName>
</protein>
<dbReference type="GO" id="GO:0003688">
    <property type="term" value="F:DNA replication origin binding"/>
    <property type="evidence" value="ECO:0007669"/>
    <property type="project" value="UniProtKB-UniRule"/>
</dbReference>
<evidence type="ECO:0000256" key="10">
    <source>
        <dbReference type="RuleBase" id="RU000577"/>
    </source>
</evidence>
<evidence type="ECO:0000256" key="6">
    <source>
        <dbReference type="ARBA" id="ARBA00023121"/>
    </source>
</evidence>
<keyword evidence="15" id="KW-1185">Reference proteome</keyword>
<reference evidence="14 15" key="1">
    <citation type="submission" date="2015-04" db="EMBL/GenBank/DDBJ databases">
        <title>Whole genome shotgun sequence of Sphingomonas changbaiensis NBRC 104936.</title>
        <authorList>
            <person name="Katano-Makiyama Y."/>
            <person name="Hosoyama A."/>
            <person name="Hashimoto M."/>
            <person name="Noguchi M."/>
            <person name="Tsuchikane K."/>
            <person name="Ohji S."/>
            <person name="Yamazoe A."/>
            <person name="Ichikawa N."/>
            <person name="Kimura A."/>
            <person name="Fujita N."/>
        </authorList>
    </citation>
    <scope>NUCLEOTIDE SEQUENCE [LARGE SCALE GENOMIC DNA]</scope>
    <source>
        <strain evidence="14 15">NBRC 104936</strain>
    </source>
</reference>
<feature type="binding site" evidence="8">
    <location>
        <position position="154"/>
    </location>
    <ligand>
        <name>ATP</name>
        <dbReference type="ChEBI" id="CHEBI:30616"/>
    </ligand>
</feature>
<dbReference type="InterPro" id="IPR020591">
    <property type="entry name" value="Chromosome_initiator_DnaA-like"/>
</dbReference>
<evidence type="ECO:0000259" key="13">
    <source>
        <dbReference type="SMART" id="SM00760"/>
    </source>
</evidence>
<dbReference type="EMBL" id="BBWU01000016">
    <property type="protein sequence ID" value="GAO38550.1"/>
    <property type="molecule type" value="Genomic_DNA"/>
</dbReference>
<keyword evidence="4 8" id="KW-0547">Nucleotide-binding</keyword>
<evidence type="ECO:0000256" key="2">
    <source>
        <dbReference type="ARBA" id="ARBA00022490"/>
    </source>
</evidence>
<dbReference type="InterPro" id="IPR018312">
    <property type="entry name" value="Chromosome_initiator_DnaA_CS"/>
</dbReference>
<dbReference type="Gene3D" id="1.10.8.60">
    <property type="match status" value="1"/>
</dbReference>
<evidence type="ECO:0000256" key="3">
    <source>
        <dbReference type="ARBA" id="ARBA00022705"/>
    </source>
</evidence>
<feature type="domain" description="Chromosomal replication initiator DnaA C-terminal" evidence="13">
    <location>
        <begin position="355"/>
        <end position="424"/>
    </location>
</feature>